<name>A0A1H4ZRM5_9PSED</name>
<dbReference type="RefSeq" id="WP_074875470.1">
    <property type="nucleotide sequence ID" value="NZ_FNTF01000002.1"/>
</dbReference>
<proteinExistence type="predicted"/>
<sequence>MAEEQQQPTAEALKQRRKREKSAAKDAALGIGKFQIEVAGVFKPDLHRVMKAHSINNQREAYQLLLMNLIGADFETQAKMLRCVTTPYEPSEKVLRQLRAAGLQHLAKHPGEVGDVIIDPCQ</sequence>
<evidence type="ECO:0000256" key="1">
    <source>
        <dbReference type="SAM" id="MobiDB-lite"/>
    </source>
</evidence>
<evidence type="ECO:0000313" key="3">
    <source>
        <dbReference type="Proteomes" id="UP000183114"/>
    </source>
</evidence>
<evidence type="ECO:0000313" key="2">
    <source>
        <dbReference type="EMBL" id="SED32010.1"/>
    </source>
</evidence>
<accession>A0A1H4ZRM5</accession>
<gene>
    <name evidence="2" type="ORF">SAMN04490185_3250</name>
</gene>
<dbReference type="EMBL" id="FNTF01000002">
    <property type="protein sequence ID" value="SED32010.1"/>
    <property type="molecule type" value="Genomic_DNA"/>
</dbReference>
<reference evidence="2 3" key="1">
    <citation type="submission" date="2016-10" db="EMBL/GenBank/DDBJ databases">
        <authorList>
            <person name="de Groot N.N."/>
        </authorList>
    </citation>
    <scope>NUCLEOTIDE SEQUENCE [LARGE SCALE GENOMIC DNA]</scope>
    <source>
        <strain evidence="2 3">BS3655</strain>
    </source>
</reference>
<dbReference type="Proteomes" id="UP000183114">
    <property type="component" value="Unassembled WGS sequence"/>
</dbReference>
<protein>
    <submittedName>
        <fullName evidence="2">Uncharacterized protein</fullName>
    </submittedName>
</protein>
<feature type="region of interest" description="Disordered" evidence="1">
    <location>
        <begin position="1"/>
        <end position="26"/>
    </location>
</feature>
<organism evidence="2 3">
    <name type="scientific">Pseudomonas frederiksbergensis</name>
    <dbReference type="NCBI Taxonomy" id="104087"/>
    <lineage>
        <taxon>Bacteria</taxon>
        <taxon>Pseudomonadati</taxon>
        <taxon>Pseudomonadota</taxon>
        <taxon>Gammaproteobacteria</taxon>
        <taxon>Pseudomonadales</taxon>
        <taxon>Pseudomonadaceae</taxon>
        <taxon>Pseudomonas</taxon>
    </lineage>
</organism>
<dbReference type="AlphaFoldDB" id="A0A1H4ZRM5"/>